<dbReference type="EMBL" id="MDHN01000005">
    <property type="protein sequence ID" value="OFC72349.1"/>
    <property type="molecule type" value="Genomic_DNA"/>
</dbReference>
<dbReference type="AlphaFoldDB" id="A0A1E7ZFS0"/>
<accession>A0A1E7ZFS0</accession>
<organism evidence="2 3">
    <name type="scientific">Alteromonas confluentis</name>
    <dbReference type="NCBI Taxonomy" id="1656094"/>
    <lineage>
        <taxon>Bacteria</taxon>
        <taxon>Pseudomonadati</taxon>
        <taxon>Pseudomonadota</taxon>
        <taxon>Gammaproteobacteria</taxon>
        <taxon>Alteromonadales</taxon>
        <taxon>Alteromonadaceae</taxon>
        <taxon>Alteromonas/Salinimonas group</taxon>
        <taxon>Alteromonas</taxon>
    </lineage>
</organism>
<dbReference type="PIRSF" id="PIRSF012641">
    <property type="entry name" value="UCP012641"/>
    <property type="match status" value="1"/>
</dbReference>
<evidence type="ECO:0000259" key="1">
    <source>
        <dbReference type="Pfam" id="PF10005"/>
    </source>
</evidence>
<dbReference type="Pfam" id="PF15887">
    <property type="entry name" value="Peptidase_Mx"/>
    <property type="match status" value="1"/>
</dbReference>
<dbReference type="OrthoDB" id="256753at2"/>
<proteinExistence type="predicted"/>
<sequence length="356" mass="41712">MRNFLCECGNTLYFANSECLVCHRPLGFISEEMTLTACDVSNDGHWVSCLNGNQYRPCSNYSHNNVCNWLLPVEDQESLCESCRLTETIPDLSKPDNMSLWFNMEQAKRRLLYTLRKLRLDTSQQTTPDSKGMKFRFLEDVTEDEFGEELTVKSTVITGHCNGIITLNLKEAEDESRIKMRDELNESYRTLIGHFRHESGHYYWDTLVRGTRHIDEYRKLFGDERLSYTDAMDTYYANGPVHNWYVNFISAYASMHPWEDWAESWAHYLHIVDTLETANDYGVNILQNQLCNPLAERYRRSAETDFDKIYEDWCRLTTVLNALNRSMGQDDAYPFVITEPAKYKLAFIHNLLHEQL</sequence>
<dbReference type="Gene3D" id="3.40.390.70">
    <property type="match status" value="1"/>
</dbReference>
<dbReference type="RefSeq" id="WP_070123575.1">
    <property type="nucleotide sequence ID" value="NZ_MDHN01000005.1"/>
</dbReference>
<feature type="domain" description="Zinc-ribbon" evidence="1">
    <location>
        <begin position="4"/>
        <end position="93"/>
    </location>
</feature>
<dbReference type="InterPro" id="IPR031321">
    <property type="entry name" value="UCP012641"/>
</dbReference>
<comment type="caution">
    <text evidence="2">The sequence shown here is derived from an EMBL/GenBank/DDBJ whole genome shotgun (WGS) entry which is preliminary data.</text>
</comment>
<gene>
    <name evidence="2" type="ORF">BFC18_03595</name>
</gene>
<protein>
    <recommendedName>
        <fullName evidence="1">Zinc-ribbon domain-containing protein</fullName>
    </recommendedName>
</protein>
<name>A0A1E7ZFS0_9ALTE</name>
<dbReference type="Proteomes" id="UP000175691">
    <property type="component" value="Unassembled WGS sequence"/>
</dbReference>
<keyword evidence="3" id="KW-1185">Reference proteome</keyword>
<evidence type="ECO:0000313" key="2">
    <source>
        <dbReference type="EMBL" id="OFC72349.1"/>
    </source>
</evidence>
<reference evidence="2 3" key="1">
    <citation type="submission" date="2016-08" db="EMBL/GenBank/DDBJ databases">
        <authorList>
            <person name="Seilhamer J.J."/>
        </authorList>
    </citation>
    <scope>NUCLEOTIDE SEQUENCE [LARGE SCALE GENOMIC DNA]</scope>
    <source>
        <strain evidence="2 3">KCTC 42603</strain>
    </source>
</reference>
<dbReference type="InterPro" id="IPR011201">
    <property type="entry name" value="Zinc-ribbon_6_bact"/>
</dbReference>
<dbReference type="Pfam" id="PF10005">
    <property type="entry name" value="Zn_ribbon_DZR_6"/>
    <property type="match status" value="1"/>
</dbReference>
<evidence type="ECO:0000313" key="3">
    <source>
        <dbReference type="Proteomes" id="UP000175691"/>
    </source>
</evidence>
<dbReference type="STRING" id="1656094.BFC18_03595"/>